<reference evidence="1" key="1">
    <citation type="submission" date="2025-08" db="UniProtKB">
        <authorList>
            <consortium name="RefSeq"/>
        </authorList>
    </citation>
    <scope>IDENTIFICATION</scope>
</reference>
<name>A0A1S4AXB2_TOBAC</name>
<dbReference type="OrthoDB" id="1308582at2759"/>
<dbReference type="PaxDb" id="4097-A0A1S4AXB2"/>
<evidence type="ECO:0000313" key="1">
    <source>
        <dbReference type="RefSeq" id="XP_016481319.1"/>
    </source>
</evidence>
<organism evidence="1">
    <name type="scientific">Nicotiana tabacum</name>
    <name type="common">Common tobacco</name>
    <dbReference type="NCBI Taxonomy" id="4097"/>
    <lineage>
        <taxon>Eukaryota</taxon>
        <taxon>Viridiplantae</taxon>
        <taxon>Streptophyta</taxon>
        <taxon>Embryophyta</taxon>
        <taxon>Tracheophyta</taxon>
        <taxon>Spermatophyta</taxon>
        <taxon>Magnoliopsida</taxon>
        <taxon>eudicotyledons</taxon>
        <taxon>Gunneridae</taxon>
        <taxon>Pentapetalae</taxon>
        <taxon>asterids</taxon>
        <taxon>lamiids</taxon>
        <taxon>Solanales</taxon>
        <taxon>Solanaceae</taxon>
        <taxon>Nicotianoideae</taxon>
        <taxon>Nicotianeae</taxon>
        <taxon>Nicotiana</taxon>
    </lineage>
</organism>
<proteinExistence type="predicted"/>
<sequence length="235" mass="26803">MQLKRRDTYNQISPTRRDALLLSRRMRKQDTARHNLAENAIVAISEQASSSLYKAGFPKQTALTIREPHALLEKVASYQLCATTSRDNVEKGKDICNPLVIPEMGCTSRTSDHCVSTSSTVPTKGHTHAKKICLATREQRDAYVSLKKVANCQYCAAKRFEYEPPTFCCGSGSIRLTAHKMPIELSKLYFENTEESEHFRTYIRMYNNMFAFTSFGVKYDKELAKRNCGIYTFRV</sequence>
<dbReference type="PANTHER" id="PTHR45786:SF78">
    <property type="entry name" value="ATP-DEPENDENT DNA HELICASE"/>
    <property type="match status" value="1"/>
</dbReference>
<dbReference type="AlphaFoldDB" id="A0A1S4AXB2"/>
<dbReference type="RefSeq" id="XP_016481319.1">
    <property type="nucleotide sequence ID" value="XM_016625833.1"/>
</dbReference>
<accession>A0A1S4AXB2</accession>
<protein>
    <submittedName>
        <fullName evidence="1">Uncharacterized protein isoform X1</fullName>
    </submittedName>
</protein>
<dbReference type="KEGG" id="nta:107802354"/>
<gene>
    <name evidence="1" type="primary">LOC107802354</name>
</gene>
<dbReference type="PANTHER" id="PTHR45786">
    <property type="entry name" value="DNA BINDING PROTEIN-LIKE"/>
    <property type="match status" value="1"/>
</dbReference>